<keyword evidence="5" id="KW-1185">Reference proteome</keyword>
<dbReference type="SUPFAM" id="SSF52058">
    <property type="entry name" value="L domain-like"/>
    <property type="match status" value="1"/>
</dbReference>
<keyword evidence="2" id="KW-0732">Signal</keyword>
<keyword evidence="4" id="KW-0472">Membrane</keyword>
<evidence type="ECO:0000256" key="3">
    <source>
        <dbReference type="ARBA" id="ARBA00022737"/>
    </source>
</evidence>
<evidence type="ECO:0000256" key="4">
    <source>
        <dbReference type="SAM" id="Phobius"/>
    </source>
</evidence>
<keyword evidence="4" id="KW-1133">Transmembrane helix</keyword>
<proteinExistence type="predicted"/>
<dbReference type="InterPro" id="IPR032675">
    <property type="entry name" value="LRR_dom_sf"/>
</dbReference>
<protein>
    <submittedName>
        <fullName evidence="6">Uncharacterized protein</fullName>
    </submittedName>
</protein>
<evidence type="ECO:0000256" key="1">
    <source>
        <dbReference type="ARBA" id="ARBA00022614"/>
    </source>
</evidence>
<feature type="transmembrane region" description="Helical" evidence="4">
    <location>
        <begin position="7"/>
        <end position="26"/>
    </location>
</feature>
<dbReference type="PANTHER" id="PTHR24369">
    <property type="entry name" value="ANTIGEN BSP, PUTATIVE-RELATED"/>
    <property type="match status" value="1"/>
</dbReference>
<reference evidence="6" key="1">
    <citation type="submission" date="2022-11" db="UniProtKB">
        <authorList>
            <consortium name="WormBaseParasite"/>
        </authorList>
    </citation>
    <scope>IDENTIFICATION</scope>
</reference>
<keyword evidence="3" id="KW-0677">Repeat</keyword>
<evidence type="ECO:0000313" key="5">
    <source>
        <dbReference type="Proteomes" id="UP000887563"/>
    </source>
</evidence>
<feature type="transmembrane region" description="Helical" evidence="4">
    <location>
        <begin position="660"/>
        <end position="681"/>
    </location>
</feature>
<dbReference type="PANTHER" id="PTHR24369:SF210">
    <property type="entry name" value="CHAOPTIN-RELATED"/>
    <property type="match status" value="1"/>
</dbReference>
<evidence type="ECO:0000256" key="2">
    <source>
        <dbReference type="ARBA" id="ARBA00022729"/>
    </source>
</evidence>
<keyword evidence="1" id="KW-0433">Leucine-rich repeat</keyword>
<dbReference type="Proteomes" id="UP000887563">
    <property type="component" value="Unplaced"/>
</dbReference>
<name>A0A914LBP7_MELIC</name>
<dbReference type="WBParaSite" id="Minc3s00380g11337">
    <property type="protein sequence ID" value="Minc3s00380g11337"/>
    <property type="gene ID" value="Minc3s00380g11337"/>
</dbReference>
<accession>A0A914LBP7</accession>
<dbReference type="GO" id="GO:0005886">
    <property type="term" value="C:plasma membrane"/>
    <property type="evidence" value="ECO:0007669"/>
    <property type="project" value="TreeGrafter"/>
</dbReference>
<dbReference type="Gene3D" id="3.80.10.10">
    <property type="entry name" value="Ribonuclease Inhibitor"/>
    <property type="match status" value="3"/>
</dbReference>
<dbReference type="AlphaFoldDB" id="A0A914LBP7"/>
<dbReference type="Pfam" id="PF13855">
    <property type="entry name" value="LRR_8"/>
    <property type="match status" value="3"/>
</dbReference>
<keyword evidence="4" id="KW-0812">Transmembrane</keyword>
<dbReference type="InterPro" id="IPR001611">
    <property type="entry name" value="Leu-rich_rpt"/>
</dbReference>
<dbReference type="InterPro" id="IPR003591">
    <property type="entry name" value="Leu-rich_rpt_typical-subtyp"/>
</dbReference>
<evidence type="ECO:0000313" key="6">
    <source>
        <dbReference type="WBParaSite" id="Minc3s00380g11337"/>
    </source>
</evidence>
<organism evidence="5 6">
    <name type="scientific">Meloidogyne incognita</name>
    <name type="common">Southern root-knot nematode worm</name>
    <name type="synonym">Oxyuris incognita</name>
    <dbReference type="NCBI Taxonomy" id="6306"/>
    <lineage>
        <taxon>Eukaryota</taxon>
        <taxon>Metazoa</taxon>
        <taxon>Ecdysozoa</taxon>
        <taxon>Nematoda</taxon>
        <taxon>Chromadorea</taxon>
        <taxon>Rhabditida</taxon>
        <taxon>Tylenchina</taxon>
        <taxon>Tylenchomorpha</taxon>
        <taxon>Tylenchoidea</taxon>
        <taxon>Meloidogynidae</taxon>
        <taxon>Meloidogyninae</taxon>
        <taxon>Meloidogyne</taxon>
        <taxon>Meloidogyne incognita group</taxon>
    </lineage>
</organism>
<dbReference type="SMART" id="SM00369">
    <property type="entry name" value="LRR_TYP"/>
    <property type="match status" value="6"/>
</dbReference>
<dbReference type="InterPro" id="IPR050541">
    <property type="entry name" value="LRR_TM_domain-containing"/>
</dbReference>
<sequence length="762" mass="86376">MFKNNCIFLIHSSTILIYLTIITNAIEERIEEKSTKNLITFNRIAGCPDLESFQHPFETLENSDKIGKITCLCGPSRELINEDNEEVDDEKASITCIYGSKLDNLENTINLAKKANKTIEKIILNHVDFESEKELLQILLEETQTTSNLKYLEAKKCKNKPKFTEEKDENKELKQFNSLEWIVIEECLIEEMPINLLKRAPVLKGLSLSGNKLHAINVQDLAASKMNLESLNLAGNLLSLQIEAGSLSQLEMLKSLEIGEHNFASTQLLIEIGKLTTLESLDMSQMDGIETIDVFSNFEKMPNLKRLLLSGCNLRMLNKSSFVQFPALETLDLRVNLIEKLESECFAGLDNLNSLSLAGNYLKELPPKIWKDLPNLENLDLGWNDFRSLNKSSFKEISPKIERIDLRNNEVLKQIEEGTFDGLNELRHLNLSTTMLCKIIKGQLNLNKLEELDLSASNISYIEPTAFDSFKSTLESLNLASNKLKHLDANLINFSNLKMLDLSNNPWICDEKLQHISLLIEDKYKIAALERNEFELREAHKTQCDRPYIKRGESIFSLVGINSSELSYNEGEDTTIATTSKTSTTNGGEENLFGGNVENATIDWKAITLLVGSNTDEHINFTSLLEQDEIEDANKPKYDINAIRYGEKSFLPKKELANTWISGVTVTLLIITTAFCIIFVARQKKTAPDEVKHEEVKIQKEIKQEESEKTTQKQLQQPELTQTNILKETEQQKLKTCQNLEENCAITSKNKNICPLDPNLLG</sequence>